<dbReference type="GO" id="GO:0016787">
    <property type="term" value="F:hydrolase activity"/>
    <property type="evidence" value="ECO:0007669"/>
    <property type="project" value="UniProtKB-KW"/>
</dbReference>
<feature type="domain" description="Serine aminopeptidase S33" evidence="1">
    <location>
        <begin position="24"/>
        <end position="130"/>
    </location>
</feature>
<reference evidence="2 5" key="2">
    <citation type="submission" date="2021-01" db="EMBL/GenBank/DDBJ databases">
        <title>FDA dAtabase for Regulatory Grade micrObial Sequences (FDA-ARGOS): Supporting development and validation of Infectious Disease Dx tests.</title>
        <authorList>
            <person name="Sproer C."/>
            <person name="Gronow S."/>
            <person name="Severitt S."/>
            <person name="Schroder I."/>
            <person name="Tallon L."/>
            <person name="Sadzewicz L."/>
            <person name="Zhao X."/>
            <person name="Boylan J."/>
            <person name="Ott S."/>
            <person name="Bowen H."/>
            <person name="Vavikolanu K."/>
            <person name="Mehta A."/>
            <person name="Aluvathingal J."/>
            <person name="Nadendla S."/>
            <person name="Lowell S."/>
            <person name="Myers T."/>
            <person name="Yan Y."/>
            <person name="Sichtig H."/>
        </authorList>
    </citation>
    <scope>NUCLEOTIDE SEQUENCE [LARGE SCALE GENOMIC DNA]</scope>
    <source>
        <strain evidence="2 5">FDAARGOS_1148</strain>
    </source>
</reference>
<dbReference type="Gene3D" id="3.40.50.1820">
    <property type="entry name" value="alpha/beta hydrolase"/>
    <property type="match status" value="1"/>
</dbReference>
<dbReference type="Proteomes" id="UP000293854">
    <property type="component" value="Unassembled WGS sequence"/>
</dbReference>
<proteinExistence type="predicted"/>
<dbReference type="InterPro" id="IPR029058">
    <property type="entry name" value="AB_hydrolase_fold"/>
</dbReference>
<dbReference type="PANTHER" id="PTHR11614">
    <property type="entry name" value="PHOSPHOLIPASE-RELATED"/>
    <property type="match status" value="1"/>
</dbReference>
<dbReference type="KEGG" id="scv:A4G25_10230"/>
<keyword evidence="5" id="KW-1185">Reference proteome</keyword>
<evidence type="ECO:0000313" key="5">
    <source>
        <dbReference type="Proteomes" id="UP000595942"/>
    </source>
</evidence>
<dbReference type="AlphaFoldDB" id="A0A143PDD8"/>
<dbReference type="Pfam" id="PF12146">
    <property type="entry name" value="Hydrolase_4"/>
    <property type="match status" value="2"/>
</dbReference>
<dbReference type="RefSeq" id="WP_047131612.1">
    <property type="nucleotide sequence ID" value="NZ_CP015114.1"/>
</dbReference>
<dbReference type="Proteomes" id="UP000595942">
    <property type="component" value="Chromosome"/>
</dbReference>
<dbReference type="EMBL" id="CP068073">
    <property type="protein sequence ID" value="QQS81916.1"/>
    <property type="molecule type" value="Genomic_DNA"/>
</dbReference>
<protein>
    <submittedName>
        <fullName evidence="3">Alpha/beta fold hydrolase</fullName>
    </submittedName>
</protein>
<evidence type="ECO:0000313" key="4">
    <source>
        <dbReference type="Proteomes" id="UP000293854"/>
    </source>
</evidence>
<evidence type="ECO:0000313" key="2">
    <source>
        <dbReference type="EMBL" id="QQS81916.1"/>
    </source>
</evidence>
<evidence type="ECO:0000313" key="3">
    <source>
        <dbReference type="EMBL" id="RZI01057.1"/>
    </source>
</evidence>
<sequence>MSDINYISSFDNTNLYAKISLGESPVANLIVVHGLSEELDDYDEVTAFFNEYDFNVIRYDQRSHANTSGIKELHERIDILIEDLKAVVDYVKKQLTGEVFILGHGVGGSLAALFGIKYPQEVLGFVSCGGLSPTGQPLLRDDAGDDTAEENDEPTNLEKQRMIQDFRERLHEVNIDYKQFKDRVLIMHGGDDKIVSSDDAIQFYKEAYTTHKSLRIYDGLNHELLNVTSYRGMLLSDIVNWLEFELSCIEQDEN</sequence>
<reference evidence="3 4" key="1">
    <citation type="submission" date="2018-11" db="EMBL/GenBank/DDBJ databases">
        <title>Genomic profiling of Staphylococcus species from a Poultry farm system in KwaZulu-Natal, South Africa.</title>
        <authorList>
            <person name="Amoako D.G."/>
            <person name="Somboro A.M."/>
            <person name="Abia A.L.K."/>
            <person name="Bester L.A."/>
            <person name="Essack S.Y."/>
        </authorList>
    </citation>
    <scope>NUCLEOTIDE SEQUENCE [LARGE SCALE GENOMIC DNA]</scope>
    <source>
        <strain evidence="3 4">SA11</strain>
    </source>
</reference>
<dbReference type="OrthoDB" id="9806902at2"/>
<accession>A0A143PDD8</accession>
<dbReference type="SUPFAM" id="SSF53474">
    <property type="entry name" value="alpha/beta-Hydrolases"/>
    <property type="match status" value="1"/>
</dbReference>
<evidence type="ECO:0000259" key="1">
    <source>
        <dbReference type="Pfam" id="PF12146"/>
    </source>
</evidence>
<dbReference type="InterPro" id="IPR051044">
    <property type="entry name" value="MAG_DAG_Lipase"/>
</dbReference>
<dbReference type="InterPro" id="IPR022742">
    <property type="entry name" value="Hydrolase_4"/>
</dbReference>
<name>A0A143PDD8_9STAP</name>
<organism evidence="3 4">
    <name type="scientific">Staphylococcus condimenti</name>
    <dbReference type="NCBI Taxonomy" id="70255"/>
    <lineage>
        <taxon>Bacteria</taxon>
        <taxon>Bacillati</taxon>
        <taxon>Bacillota</taxon>
        <taxon>Bacilli</taxon>
        <taxon>Bacillales</taxon>
        <taxon>Staphylococcaceae</taxon>
        <taxon>Staphylococcus</taxon>
    </lineage>
</organism>
<gene>
    <name evidence="3" type="ORF">EIG99_09785</name>
    <name evidence="2" type="ORF">I6J05_08265</name>
</gene>
<keyword evidence="3" id="KW-0378">Hydrolase</keyword>
<dbReference type="GeneID" id="93725728"/>
<feature type="domain" description="Serine aminopeptidase S33" evidence="1">
    <location>
        <begin position="161"/>
        <end position="226"/>
    </location>
</feature>
<dbReference type="EMBL" id="RQTE01000198">
    <property type="protein sequence ID" value="RZI01057.1"/>
    <property type="molecule type" value="Genomic_DNA"/>
</dbReference>